<organism evidence="1 2">
    <name type="scientific">Candidatus Epulonipiscium fishelsonii</name>
    <dbReference type="NCBI Taxonomy" id="77094"/>
    <lineage>
        <taxon>Bacteria</taxon>
        <taxon>Bacillati</taxon>
        <taxon>Bacillota</taxon>
        <taxon>Clostridia</taxon>
        <taxon>Lachnospirales</taxon>
        <taxon>Lachnospiraceae</taxon>
        <taxon>Candidatus Epulonipiscium</taxon>
    </lineage>
</organism>
<gene>
    <name evidence="1" type="ORF">AN396_00140</name>
</gene>
<keyword evidence="2" id="KW-1185">Reference proteome</keyword>
<dbReference type="EMBL" id="LJDB01000001">
    <property type="protein sequence ID" value="ONI43004.1"/>
    <property type="molecule type" value="Genomic_DNA"/>
</dbReference>
<name>A0ACC8XH19_9FIRM</name>
<sequence length="282" mass="32717">MNIKYKLYPYPVLWNANDDYVSSSFSCNMNIENQKKQVIVNVEFNLNNSSLEKLIQNGKAEYVVHIESSSCFYRTSKSTSDTKMQITLEDSNLLSKIELSSFIVAKTDIVNYSDRNFNADYAWTSFKIEKGSILAIGEQYSANIEKELESFSKIESIFTIYRKNVDDNMTMGIDLDNNKICIELNIKDYDHYVNRASTCPNILNSILIFPTLIYAFERLKESFDDYTDYSWLKSMQNAFKKYNLKLDQNTVNEYTSIELAQKIMQFPVSKALTDLNFIGEEE</sequence>
<protein>
    <submittedName>
        <fullName evidence="1">Uncharacterized protein</fullName>
    </submittedName>
</protein>
<reference evidence="1" key="1">
    <citation type="submission" date="2016-08" db="EMBL/GenBank/DDBJ databases">
        <authorList>
            <person name="Ngugi D.K."/>
            <person name="Miyake S."/>
            <person name="Stingl U."/>
        </authorList>
    </citation>
    <scope>NUCLEOTIDE SEQUENCE</scope>
    <source>
        <strain evidence="1">SCG-B11WGA-EpuloA1</strain>
    </source>
</reference>
<evidence type="ECO:0000313" key="2">
    <source>
        <dbReference type="Proteomes" id="UP000188605"/>
    </source>
</evidence>
<comment type="caution">
    <text evidence="1">The sequence shown here is derived from an EMBL/GenBank/DDBJ whole genome shotgun (WGS) entry which is preliminary data.</text>
</comment>
<accession>A0ACC8XH19</accession>
<evidence type="ECO:0000313" key="1">
    <source>
        <dbReference type="EMBL" id="ONI43004.1"/>
    </source>
</evidence>
<proteinExistence type="predicted"/>
<dbReference type="Proteomes" id="UP000188605">
    <property type="component" value="Unassembled WGS sequence"/>
</dbReference>